<dbReference type="Gene3D" id="3.40.630.30">
    <property type="match status" value="1"/>
</dbReference>
<dbReference type="PANTHER" id="PTHR31435:SF9">
    <property type="entry name" value="PROTEIN NATD1"/>
    <property type="match status" value="1"/>
</dbReference>
<dbReference type="PhylomeDB" id="R7QD77"/>
<dbReference type="Gramene" id="CDF35999">
    <property type="protein sequence ID" value="CDF35999"/>
    <property type="gene ID" value="CHC_T00004421001"/>
</dbReference>
<dbReference type="InterPro" id="IPR016181">
    <property type="entry name" value="Acyl_CoA_acyltransferase"/>
</dbReference>
<dbReference type="OrthoDB" id="74247at2759"/>
<dbReference type="SUPFAM" id="SSF55729">
    <property type="entry name" value="Acyl-CoA N-acyltransferases (Nat)"/>
    <property type="match status" value="1"/>
</dbReference>
<organism evidence="2 3">
    <name type="scientific">Chondrus crispus</name>
    <name type="common">Carrageen Irish moss</name>
    <name type="synonym">Polymorpha crispa</name>
    <dbReference type="NCBI Taxonomy" id="2769"/>
    <lineage>
        <taxon>Eukaryota</taxon>
        <taxon>Rhodophyta</taxon>
        <taxon>Florideophyceae</taxon>
        <taxon>Rhodymeniophycidae</taxon>
        <taxon>Gigartinales</taxon>
        <taxon>Gigartinaceae</taxon>
        <taxon>Chondrus</taxon>
    </lineage>
</organism>
<dbReference type="AlphaFoldDB" id="R7QD77"/>
<dbReference type="EMBL" id="HG001756">
    <property type="protein sequence ID" value="CDF35999.1"/>
    <property type="molecule type" value="Genomic_DNA"/>
</dbReference>
<dbReference type="Proteomes" id="UP000012073">
    <property type="component" value="Unassembled WGS sequence"/>
</dbReference>
<keyword evidence="3" id="KW-1185">Reference proteome</keyword>
<evidence type="ECO:0000313" key="3">
    <source>
        <dbReference type="Proteomes" id="UP000012073"/>
    </source>
</evidence>
<name>R7QD77_CHOCR</name>
<dbReference type="InterPro" id="IPR045057">
    <property type="entry name" value="Gcn5-rel_NAT"/>
</dbReference>
<dbReference type="PROSITE" id="PS51729">
    <property type="entry name" value="GNAT_YJDJ"/>
    <property type="match status" value="1"/>
</dbReference>
<dbReference type="KEGG" id="ccp:CHC_T00004421001"/>
<accession>R7QD77</accession>
<feature type="domain" description="N-acetyltransferase" evidence="1">
    <location>
        <begin position="7"/>
        <end position="99"/>
    </location>
</feature>
<proteinExistence type="predicted"/>
<reference evidence="3" key="1">
    <citation type="journal article" date="2013" name="Proc. Natl. Acad. Sci. U.S.A.">
        <title>Genome structure and metabolic features in the red seaweed Chondrus crispus shed light on evolution of the Archaeplastida.</title>
        <authorList>
            <person name="Collen J."/>
            <person name="Porcel B."/>
            <person name="Carre W."/>
            <person name="Ball S.G."/>
            <person name="Chaparro C."/>
            <person name="Tonon T."/>
            <person name="Barbeyron T."/>
            <person name="Michel G."/>
            <person name="Noel B."/>
            <person name="Valentin K."/>
            <person name="Elias M."/>
            <person name="Artiguenave F."/>
            <person name="Arun A."/>
            <person name="Aury J.M."/>
            <person name="Barbosa-Neto J.F."/>
            <person name="Bothwell J.H."/>
            <person name="Bouget F.Y."/>
            <person name="Brillet L."/>
            <person name="Cabello-Hurtado F."/>
            <person name="Capella-Gutierrez S."/>
            <person name="Charrier B."/>
            <person name="Cladiere L."/>
            <person name="Cock J.M."/>
            <person name="Coelho S.M."/>
            <person name="Colleoni C."/>
            <person name="Czjzek M."/>
            <person name="Da Silva C."/>
            <person name="Delage L."/>
            <person name="Denoeud F."/>
            <person name="Deschamps P."/>
            <person name="Dittami S.M."/>
            <person name="Gabaldon T."/>
            <person name="Gachon C.M."/>
            <person name="Groisillier A."/>
            <person name="Herve C."/>
            <person name="Jabbari K."/>
            <person name="Katinka M."/>
            <person name="Kloareg B."/>
            <person name="Kowalczyk N."/>
            <person name="Labadie K."/>
            <person name="Leblanc C."/>
            <person name="Lopez P.J."/>
            <person name="McLachlan D.H."/>
            <person name="Meslet-Cladiere L."/>
            <person name="Moustafa A."/>
            <person name="Nehr Z."/>
            <person name="Nyvall Collen P."/>
            <person name="Panaud O."/>
            <person name="Partensky F."/>
            <person name="Poulain J."/>
            <person name="Rensing S.A."/>
            <person name="Rousvoal S."/>
            <person name="Samson G."/>
            <person name="Symeonidi A."/>
            <person name="Weissenbach J."/>
            <person name="Zambounis A."/>
            <person name="Wincker P."/>
            <person name="Boyen C."/>
        </authorList>
    </citation>
    <scope>NUCLEOTIDE SEQUENCE [LARGE SCALE GENOMIC DNA]</scope>
    <source>
        <strain evidence="3">cv. Stackhouse</strain>
    </source>
</reference>
<gene>
    <name evidence="2" type="ORF">CHC_T00004421001</name>
</gene>
<sequence length="100" mass="11228">MPDPVVVQEPHRNRFTFTVPGHPEPAVLEYEIIDDDGHPLYNLTHTYVPPQIRGKGIAAKLVKFACAHARAAGAKVLPTCSYIPIYLNKNMSEYDVVKER</sequence>
<evidence type="ECO:0000259" key="1">
    <source>
        <dbReference type="PROSITE" id="PS51729"/>
    </source>
</evidence>
<dbReference type="PANTHER" id="PTHR31435">
    <property type="entry name" value="PROTEIN NATD1"/>
    <property type="match status" value="1"/>
</dbReference>
<dbReference type="OMA" id="YLVRTQR"/>
<dbReference type="Pfam" id="PF14542">
    <property type="entry name" value="Acetyltransf_CG"/>
    <property type="match status" value="1"/>
</dbReference>
<dbReference type="GeneID" id="17323534"/>
<dbReference type="InterPro" id="IPR031165">
    <property type="entry name" value="GNAT_YJDJ"/>
</dbReference>
<dbReference type="RefSeq" id="XP_005715818.1">
    <property type="nucleotide sequence ID" value="XM_005715761.1"/>
</dbReference>
<evidence type="ECO:0000313" key="2">
    <source>
        <dbReference type="EMBL" id="CDF35999.1"/>
    </source>
</evidence>
<protein>
    <recommendedName>
        <fullName evidence="1">N-acetyltransferase domain-containing protein</fullName>
    </recommendedName>
</protein>